<evidence type="ECO:0000256" key="1">
    <source>
        <dbReference type="SAM" id="MobiDB-lite"/>
    </source>
</evidence>
<dbReference type="AlphaFoldDB" id="A0AAU8PG48"/>
<accession>A0AAU8PG48</accession>
<feature type="compositionally biased region" description="Basic and acidic residues" evidence="1">
    <location>
        <begin position="1"/>
        <end position="22"/>
    </location>
</feature>
<sequence>MEHPEHEKTVEMKGSRKEDLNRIRGTQRLVDPERGPENKRKKKARET</sequence>
<dbReference type="EMBL" id="CP002770">
    <property type="protein sequence ID" value="AEG14749.1"/>
    <property type="molecule type" value="Genomic_DNA"/>
</dbReference>
<evidence type="ECO:0000313" key="2">
    <source>
        <dbReference type="EMBL" id="AEG14749.1"/>
    </source>
</evidence>
<proteinExistence type="predicted"/>
<protein>
    <recommendedName>
        <fullName evidence="4">Small acid-soluble spore protein Tlp</fullName>
    </recommendedName>
</protein>
<evidence type="ECO:0000313" key="3">
    <source>
        <dbReference type="Proteomes" id="UP000009229"/>
    </source>
</evidence>
<organism evidence="2 3">
    <name type="scientific">Desulfofundulus kuznetsovii (strain DSM 6115 / VKM B-1805 / 17)</name>
    <name type="common">Desulfotomaculum kuznetsovii</name>
    <dbReference type="NCBI Taxonomy" id="760568"/>
    <lineage>
        <taxon>Bacteria</taxon>
        <taxon>Bacillati</taxon>
        <taxon>Bacillota</taxon>
        <taxon>Clostridia</taxon>
        <taxon>Eubacteriales</taxon>
        <taxon>Peptococcaceae</taxon>
        <taxon>Desulfofundulus</taxon>
    </lineage>
</organism>
<feature type="region of interest" description="Disordered" evidence="1">
    <location>
        <begin position="1"/>
        <end position="47"/>
    </location>
</feature>
<dbReference type="KEGG" id="dku:Desku_1165"/>
<gene>
    <name evidence="2" type="ordered locus">Desku_1165</name>
</gene>
<evidence type="ECO:0008006" key="4">
    <source>
        <dbReference type="Google" id="ProtNLM"/>
    </source>
</evidence>
<dbReference type="Proteomes" id="UP000009229">
    <property type="component" value="Chromosome"/>
</dbReference>
<keyword evidence="3" id="KW-1185">Reference proteome</keyword>
<reference evidence="3" key="1">
    <citation type="submission" date="2011-05" db="EMBL/GenBank/DDBJ databases">
        <title>Complete sequence of Desulfotomaculum kuznetsovii DSM 6115.</title>
        <authorList>
            <person name="Lucas S."/>
            <person name="Han J."/>
            <person name="Lapidus A."/>
            <person name="Cheng J.-F."/>
            <person name="Goodwin L."/>
            <person name="Pitluck S."/>
            <person name="Peters L."/>
            <person name="Mikhailova N."/>
            <person name="Lu M."/>
            <person name="Saunders E."/>
            <person name="Han C."/>
            <person name="Tapia R."/>
            <person name="Land M."/>
            <person name="Hauser L."/>
            <person name="Kyrpides N."/>
            <person name="Ivanova N."/>
            <person name="Pagani I."/>
            <person name="Nazina T."/>
            <person name="Ivanova A."/>
            <person name="Parshina S."/>
            <person name="Kuever J."/>
            <person name="Muyzer G."/>
            <person name="Plugge C."/>
            <person name="Stams A."/>
            <person name="Woyke T."/>
        </authorList>
    </citation>
    <scope>NUCLEOTIDE SEQUENCE [LARGE SCALE GENOMIC DNA]</scope>
    <source>
        <strain evidence="3">DSM 6115 / VKM B-1805 / 17</strain>
    </source>
</reference>
<name>A0AAU8PG48_DESK7</name>